<evidence type="ECO:0000256" key="1">
    <source>
        <dbReference type="ARBA" id="ARBA00004604"/>
    </source>
</evidence>
<sequence length="371" mass="41927">MSAKANPTAGSKRRLVEAEPSESSEESDSGVELRDEEEFEEGSSQGSGSAREFEEDGEEDDVDVDAPRVAQWEEDDEGFLEESEAENDGPEEQTLKNDLQDLPLGALRQAQRILGQAEAESDSESDSDGESGGSADEPPTVLDTKGKGKEKVEKVEWSIKRRDDIAKRSSKHAPTEVTSKRPVTRKRQVIEVPKLIPRDPRFLPMTGEFSADKFQQSYSFLAENHKKELSTLREALKQARKLLSSSPRDLRSAREHEVYRLEQAIKRAESLVNKDRLDQVQRDALGKIKKEEATKRTQGKGEWHLKRGEVQKVVVQARYEALAKEGGQRAVKRAIEKKQKKESQKEKRSRPYAKGEYSAKDSDRPVKRRRV</sequence>
<keyword evidence="5" id="KW-0175">Coiled coil</keyword>
<dbReference type="GO" id="GO:0030686">
    <property type="term" value="C:90S preribosome"/>
    <property type="evidence" value="ECO:0007669"/>
    <property type="project" value="TreeGrafter"/>
</dbReference>
<feature type="compositionally biased region" description="Acidic residues" evidence="10">
    <location>
        <begin position="119"/>
        <end position="129"/>
    </location>
</feature>
<protein>
    <recommendedName>
        <fullName evidence="9">rRNA biogenesis protein RRP36</fullName>
    </recommendedName>
</protein>
<dbReference type="InterPro" id="IPR009292">
    <property type="entry name" value="RRP36"/>
</dbReference>
<evidence type="ECO:0000256" key="4">
    <source>
        <dbReference type="ARBA" id="ARBA00022552"/>
    </source>
</evidence>
<dbReference type="Proteomes" id="UP000054270">
    <property type="component" value="Unassembled WGS sequence"/>
</dbReference>
<dbReference type="OrthoDB" id="448446at2759"/>
<evidence type="ECO:0000256" key="6">
    <source>
        <dbReference type="ARBA" id="ARBA00023242"/>
    </source>
</evidence>
<feature type="compositionally biased region" description="Acidic residues" evidence="10">
    <location>
        <begin position="72"/>
        <end position="91"/>
    </location>
</feature>
<evidence type="ECO:0000313" key="11">
    <source>
        <dbReference type="EMBL" id="KJA29470.1"/>
    </source>
</evidence>
<dbReference type="AlphaFoldDB" id="A0A0D2QCW4"/>
<organism evidence="11 12">
    <name type="scientific">Hypholoma sublateritium (strain FD-334 SS-4)</name>
    <dbReference type="NCBI Taxonomy" id="945553"/>
    <lineage>
        <taxon>Eukaryota</taxon>
        <taxon>Fungi</taxon>
        <taxon>Dikarya</taxon>
        <taxon>Basidiomycota</taxon>
        <taxon>Agaricomycotina</taxon>
        <taxon>Agaricomycetes</taxon>
        <taxon>Agaricomycetidae</taxon>
        <taxon>Agaricales</taxon>
        <taxon>Agaricineae</taxon>
        <taxon>Strophariaceae</taxon>
        <taxon>Hypholoma</taxon>
    </lineage>
</organism>
<keyword evidence="12" id="KW-1185">Reference proteome</keyword>
<dbReference type="PANTHER" id="PTHR21738">
    <property type="entry name" value="RIBOSOMAL RNA PROCESSING PROTEIN 36 HOMOLOG"/>
    <property type="match status" value="1"/>
</dbReference>
<feature type="compositionally biased region" description="Basic and acidic residues" evidence="10">
    <location>
        <begin position="326"/>
        <end position="346"/>
    </location>
</feature>
<feature type="compositionally biased region" description="Acidic residues" evidence="10">
    <location>
        <begin position="53"/>
        <end position="64"/>
    </location>
</feature>
<dbReference type="EMBL" id="KN817519">
    <property type="protein sequence ID" value="KJA29470.1"/>
    <property type="molecule type" value="Genomic_DNA"/>
</dbReference>
<evidence type="ECO:0000256" key="3">
    <source>
        <dbReference type="ARBA" id="ARBA00022517"/>
    </source>
</evidence>
<reference evidence="12" key="1">
    <citation type="submission" date="2014-04" db="EMBL/GenBank/DDBJ databases">
        <title>Evolutionary Origins and Diversification of the Mycorrhizal Mutualists.</title>
        <authorList>
            <consortium name="DOE Joint Genome Institute"/>
            <consortium name="Mycorrhizal Genomics Consortium"/>
            <person name="Kohler A."/>
            <person name="Kuo A."/>
            <person name="Nagy L.G."/>
            <person name="Floudas D."/>
            <person name="Copeland A."/>
            <person name="Barry K.W."/>
            <person name="Cichocki N."/>
            <person name="Veneault-Fourrey C."/>
            <person name="LaButti K."/>
            <person name="Lindquist E.A."/>
            <person name="Lipzen A."/>
            <person name="Lundell T."/>
            <person name="Morin E."/>
            <person name="Murat C."/>
            <person name="Riley R."/>
            <person name="Ohm R."/>
            <person name="Sun H."/>
            <person name="Tunlid A."/>
            <person name="Henrissat B."/>
            <person name="Grigoriev I.V."/>
            <person name="Hibbett D.S."/>
            <person name="Martin F."/>
        </authorList>
    </citation>
    <scope>NUCLEOTIDE SEQUENCE [LARGE SCALE GENOMIC DNA]</scope>
    <source>
        <strain evidence="12">FD-334 SS-4</strain>
    </source>
</reference>
<evidence type="ECO:0000313" key="12">
    <source>
        <dbReference type="Proteomes" id="UP000054270"/>
    </source>
</evidence>
<dbReference type="OMA" id="HMKSKQR"/>
<dbReference type="GO" id="GO:0005730">
    <property type="term" value="C:nucleolus"/>
    <property type="evidence" value="ECO:0007669"/>
    <property type="project" value="UniProtKB-SubCell"/>
</dbReference>
<comment type="function">
    <text evidence="8 9">Component of the 90S pre-ribosome involved in the maturation of rRNAs. Required for early cleavages of the pre-RNAs in the 40S ribosomal subunit maturation pathway.</text>
</comment>
<name>A0A0D2QCW4_HYPSF</name>
<feature type="compositionally biased region" description="Basic and acidic residues" evidence="10">
    <location>
        <begin position="144"/>
        <end position="167"/>
    </location>
</feature>
<keyword evidence="3 9" id="KW-0690">Ribosome biogenesis</keyword>
<feature type="region of interest" description="Disordered" evidence="10">
    <location>
        <begin position="1"/>
        <end position="189"/>
    </location>
</feature>
<comment type="similarity">
    <text evidence="2 9">Belongs to the RRP36 family.</text>
</comment>
<dbReference type="STRING" id="945553.A0A0D2QCW4"/>
<accession>A0A0D2QCW4</accession>
<evidence type="ECO:0000256" key="10">
    <source>
        <dbReference type="SAM" id="MobiDB-lite"/>
    </source>
</evidence>
<evidence type="ECO:0000256" key="5">
    <source>
        <dbReference type="ARBA" id="ARBA00023054"/>
    </source>
</evidence>
<dbReference type="PANTHER" id="PTHR21738:SF0">
    <property type="entry name" value="RIBOSOMAL RNA PROCESSING PROTEIN 36 HOMOLOG"/>
    <property type="match status" value="1"/>
</dbReference>
<evidence type="ECO:0000256" key="8">
    <source>
        <dbReference type="ARBA" id="ARBA00025053"/>
    </source>
</evidence>
<comment type="subcellular location">
    <subcellularLocation>
        <location evidence="1 9">Nucleus</location>
        <location evidence="1 9">Nucleolus</location>
    </subcellularLocation>
</comment>
<proteinExistence type="inferred from homology"/>
<keyword evidence="4 9" id="KW-0698">rRNA processing</keyword>
<feature type="region of interest" description="Disordered" evidence="10">
    <location>
        <begin position="326"/>
        <end position="371"/>
    </location>
</feature>
<keyword evidence="7 9" id="KW-0687">Ribonucleoprotein</keyword>
<comment type="subunit">
    <text evidence="9">Associates with 90S and pre-40S pre-ribosomal particles.</text>
</comment>
<evidence type="ECO:0000256" key="9">
    <source>
        <dbReference type="RuleBase" id="RU368027"/>
    </source>
</evidence>
<gene>
    <name evidence="11" type="ORF">HYPSUDRAFT_50857</name>
</gene>
<feature type="compositionally biased region" description="Acidic residues" evidence="10">
    <location>
        <begin position="19"/>
        <end position="41"/>
    </location>
</feature>
<dbReference type="GO" id="GO:0000462">
    <property type="term" value="P:maturation of SSU-rRNA from tricistronic rRNA transcript (SSU-rRNA, 5.8S rRNA, LSU-rRNA)"/>
    <property type="evidence" value="ECO:0007669"/>
    <property type="project" value="TreeGrafter"/>
</dbReference>
<evidence type="ECO:0000256" key="2">
    <source>
        <dbReference type="ARBA" id="ARBA00009418"/>
    </source>
</evidence>
<keyword evidence="6 9" id="KW-0539">Nucleus</keyword>
<dbReference type="Pfam" id="PF06102">
    <property type="entry name" value="RRP36"/>
    <property type="match status" value="1"/>
</dbReference>
<evidence type="ECO:0000256" key="7">
    <source>
        <dbReference type="ARBA" id="ARBA00023274"/>
    </source>
</evidence>